<keyword evidence="1" id="KW-0479">Metal-binding</keyword>
<dbReference type="EMBL" id="KZ559141">
    <property type="protein sequence ID" value="PLB37611.1"/>
    <property type="molecule type" value="Genomic_DNA"/>
</dbReference>
<organism evidence="8 9">
    <name type="scientific">Aspergillus candidus</name>
    <dbReference type="NCBI Taxonomy" id="41067"/>
    <lineage>
        <taxon>Eukaryota</taxon>
        <taxon>Fungi</taxon>
        <taxon>Dikarya</taxon>
        <taxon>Ascomycota</taxon>
        <taxon>Pezizomycotina</taxon>
        <taxon>Eurotiomycetes</taxon>
        <taxon>Eurotiomycetidae</taxon>
        <taxon>Eurotiales</taxon>
        <taxon>Aspergillaceae</taxon>
        <taxon>Aspergillus</taxon>
        <taxon>Aspergillus subgen. Circumdati</taxon>
    </lineage>
</organism>
<dbReference type="OrthoDB" id="2593732at2759"/>
<dbReference type="GO" id="GO:0000981">
    <property type="term" value="F:DNA-binding transcription factor activity, RNA polymerase II-specific"/>
    <property type="evidence" value="ECO:0007669"/>
    <property type="project" value="InterPro"/>
</dbReference>
<keyword evidence="9" id="KW-1185">Reference proteome</keyword>
<reference evidence="8 9" key="1">
    <citation type="submission" date="2017-12" db="EMBL/GenBank/DDBJ databases">
        <authorList>
            <consortium name="DOE Joint Genome Institute"/>
            <person name="Haridas S."/>
            <person name="Kjaerbolling I."/>
            <person name="Vesth T.C."/>
            <person name="Frisvad J.C."/>
            <person name="Nybo J.L."/>
            <person name="Theobald S."/>
            <person name="Kuo A."/>
            <person name="Bowyer P."/>
            <person name="Matsuda Y."/>
            <person name="Mondo S."/>
            <person name="Lyhne E.K."/>
            <person name="Kogle M.E."/>
            <person name="Clum A."/>
            <person name="Lipzen A."/>
            <person name="Salamov A."/>
            <person name="Ngan C.Y."/>
            <person name="Daum C."/>
            <person name="Chiniquy J."/>
            <person name="Barry K."/>
            <person name="LaButti K."/>
            <person name="Simmons B.A."/>
            <person name="Magnuson J.K."/>
            <person name="Mortensen U.H."/>
            <person name="Larsen T.O."/>
            <person name="Grigoriev I.V."/>
            <person name="Baker S.E."/>
            <person name="Andersen M.R."/>
            <person name="Nordberg H.P."/>
            <person name="Cantor M.N."/>
            <person name="Hua S.X."/>
        </authorList>
    </citation>
    <scope>NUCLEOTIDE SEQUENCE [LARGE SCALE GENOMIC DNA]</scope>
    <source>
        <strain evidence="8 9">CBS 102.13</strain>
    </source>
</reference>
<dbReference type="PANTHER" id="PTHR47256">
    <property type="entry name" value="ZN(II)2CYS6 TRANSCRIPTION FACTOR (EUROFUNG)-RELATED"/>
    <property type="match status" value="1"/>
</dbReference>
<keyword evidence="4" id="KW-0804">Transcription</keyword>
<dbReference type="PROSITE" id="PS50048">
    <property type="entry name" value="ZN2_CY6_FUNGAL_2"/>
    <property type="match status" value="1"/>
</dbReference>
<dbReference type="AlphaFoldDB" id="A0A2I2FAF7"/>
<evidence type="ECO:0000256" key="4">
    <source>
        <dbReference type="ARBA" id="ARBA00023163"/>
    </source>
</evidence>
<feature type="region of interest" description="Disordered" evidence="6">
    <location>
        <begin position="206"/>
        <end position="225"/>
    </location>
</feature>
<evidence type="ECO:0000256" key="5">
    <source>
        <dbReference type="ARBA" id="ARBA00023242"/>
    </source>
</evidence>
<evidence type="ECO:0000256" key="1">
    <source>
        <dbReference type="ARBA" id="ARBA00022723"/>
    </source>
</evidence>
<dbReference type="InterPro" id="IPR036864">
    <property type="entry name" value="Zn2-C6_fun-type_DNA-bd_sf"/>
</dbReference>
<feature type="compositionally biased region" description="Basic residues" evidence="6">
    <location>
        <begin position="37"/>
        <end position="46"/>
    </location>
</feature>
<dbReference type="CDD" id="cd00067">
    <property type="entry name" value="GAL4"/>
    <property type="match status" value="1"/>
</dbReference>
<evidence type="ECO:0000313" key="9">
    <source>
        <dbReference type="Proteomes" id="UP000234585"/>
    </source>
</evidence>
<evidence type="ECO:0000256" key="6">
    <source>
        <dbReference type="SAM" id="MobiDB-lite"/>
    </source>
</evidence>
<feature type="region of interest" description="Disordered" evidence="6">
    <location>
        <begin position="171"/>
        <end position="195"/>
    </location>
</feature>
<sequence>MSQSPSFVRVPPRPIAPGPSPIMDVNQGESSAAGARSGRRSSPKRRVSVACTSCKKSKRKCSGVKPCDNCVAYARVCLFDKSLDNRRRVAAKRTSDDLTYFLELCHDLFRIMRADDDIHGLRLMQYLHDGPPINVARDPTRPEEHPVRPEFLRAFLDEVLFDMGLSVAVPGGDGGARRGDDGGGSGGGGGGTTDAAVAQTQEMPADMDIEGPTPGPTPTPGPSSHPQVMDIHYLCDEMLYRVPAAPWTSVTDDADLVSHLVSLYFTWDYPFNLFLDRDVFLRHMARGDLRSDLCSPFLVNALLTNACYYSDYSETYVNTRDVVSKGARFLAEAERLWKDELAMMSLPFLQGTLMLYVRYSIAGADDMGYRMLHQAIWTGESLGLIGPGRPMLPTPSSEDMMISFQQTAWGLFNIDAIVHPNLLRPTIIGTVNVPPPPGARPDEVAMWKPYPSDRPARPSHFDRYFEASCELSQIARDMSQALFPANSPGLAPAFRSQAQETIYDRLQAWLNRLPEAFHPDRRPPPYVLLLGMRYHSLIIILVSLRPQSQPSSHASVGPQTPVSPPGLSPLSTLDPGQIIQESARAISILAWCYRREYSMKWAHHFALYALNLALFVMANGPAFDILAPEFLSLASSFADVAGCSQLGRNLLYLFHVFVCSRGQSYRIRHSADISDELKMLLDDEPRVPSPWAPYTVGLNKLDVGHYGGVPPRDGEWSLLQMLDCYESLSLGKDEVAPVRFPEGL</sequence>
<dbReference type="InterPro" id="IPR007219">
    <property type="entry name" value="XnlR_reg_dom"/>
</dbReference>
<evidence type="ECO:0000256" key="2">
    <source>
        <dbReference type="ARBA" id="ARBA00023015"/>
    </source>
</evidence>
<feature type="compositionally biased region" description="Pro residues" evidence="6">
    <location>
        <begin position="11"/>
        <end position="20"/>
    </location>
</feature>
<feature type="compositionally biased region" description="Gly residues" evidence="6">
    <location>
        <begin position="182"/>
        <end position="192"/>
    </location>
</feature>
<dbReference type="GeneID" id="36525966"/>
<evidence type="ECO:0000259" key="7">
    <source>
        <dbReference type="PROSITE" id="PS50048"/>
    </source>
</evidence>
<dbReference type="InterPro" id="IPR053187">
    <property type="entry name" value="Notoamide_regulator"/>
</dbReference>
<protein>
    <submittedName>
        <fullName evidence="8">C6 transcription factor</fullName>
    </submittedName>
</protein>
<dbReference type="PROSITE" id="PS00463">
    <property type="entry name" value="ZN2_CY6_FUNGAL_1"/>
    <property type="match status" value="1"/>
</dbReference>
<accession>A0A2I2FAF7</accession>
<feature type="compositionally biased region" description="Pro residues" evidence="6">
    <location>
        <begin position="213"/>
        <end position="223"/>
    </location>
</feature>
<evidence type="ECO:0000256" key="3">
    <source>
        <dbReference type="ARBA" id="ARBA00023125"/>
    </source>
</evidence>
<dbReference type="GO" id="GO:0008270">
    <property type="term" value="F:zinc ion binding"/>
    <property type="evidence" value="ECO:0007669"/>
    <property type="project" value="InterPro"/>
</dbReference>
<dbReference type="GO" id="GO:0006351">
    <property type="term" value="P:DNA-templated transcription"/>
    <property type="evidence" value="ECO:0007669"/>
    <property type="project" value="InterPro"/>
</dbReference>
<dbReference type="Gene3D" id="4.10.240.10">
    <property type="entry name" value="Zn(2)-C6 fungal-type DNA-binding domain"/>
    <property type="match status" value="1"/>
</dbReference>
<gene>
    <name evidence="8" type="ORF">BDW47DRAFT_35203</name>
</gene>
<feature type="region of interest" description="Disordered" evidence="6">
    <location>
        <begin position="1"/>
        <end position="46"/>
    </location>
</feature>
<dbReference type="SUPFAM" id="SSF57701">
    <property type="entry name" value="Zn2/Cys6 DNA-binding domain"/>
    <property type="match status" value="1"/>
</dbReference>
<dbReference type="SMART" id="SM00066">
    <property type="entry name" value="GAL4"/>
    <property type="match status" value="1"/>
</dbReference>
<dbReference type="RefSeq" id="XP_024671623.1">
    <property type="nucleotide sequence ID" value="XM_024818806.1"/>
</dbReference>
<dbReference type="GO" id="GO:0003677">
    <property type="term" value="F:DNA binding"/>
    <property type="evidence" value="ECO:0007669"/>
    <property type="project" value="UniProtKB-KW"/>
</dbReference>
<dbReference type="CDD" id="cd12148">
    <property type="entry name" value="fungal_TF_MHR"/>
    <property type="match status" value="1"/>
</dbReference>
<feature type="domain" description="Zn(2)-C6 fungal-type" evidence="7">
    <location>
        <begin position="50"/>
        <end position="79"/>
    </location>
</feature>
<dbReference type="STRING" id="41067.A0A2I2FAF7"/>
<dbReference type="Proteomes" id="UP000234585">
    <property type="component" value="Unassembled WGS sequence"/>
</dbReference>
<dbReference type="GO" id="GO:0009893">
    <property type="term" value="P:positive regulation of metabolic process"/>
    <property type="evidence" value="ECO:0007669"/>
    <property type="project" value="UniProtKB-ARBA"/>
</dbReference>
<dbReference type="PANTHER" id="PTHR47256:SF9">
    <property type="entry name" value="ZN(II)2CYS6 TRANSCRIPTION FACTOR (EUROFUNG)"/>
    <property type="match status" value="1"/>
</dbReference>
<keyword evidence="3" id="KW-0238">DNA-binding</keyword>
<dbReference type="InterPro" id="IPR001138">
    <property type="entry name" value="Zn2Cys6_DnaBD"/>
</dbReference>
<evidence type="ECO:0000313" key="8">
    <source>
        <dbReference type="EMBL" id="PLB37611.1"/>
    </source>
</evidence>
<keyword evidence="2" id="KW-0805">Transcription regulation</keyword>
<keyword evidence="5" id="KW-0539">Nucleus</keyword>
<dbReference type="Pfam" id="PF00172">
    <property type="entry name" value="Zn_clus"/>
    <property type="match status" value="1"/>
</dbReference>
<dbReference type="Pfam" id="PF04082">
    <property type="entry name" value="Fungal_trans"/>
    <property type="match status" value="1"/>
</dbReference>
<name>A0A2I2FAF7_ASPCN</name>
<proteinExistence type="predicted"/>